<proteinExistence type="predicted"/>
<reference evidence="1 2" key="1">
    <citation type="submission" date="2018-01" db="EMBL/GenBank/DDBJ databases">
        <authorList>
            <person name="Gaut B.S."/>
            <person name="Morton B.R."/>
            <person name="Clegg M.T."/>
            <person name="Duvall M.R."/>
        </authorList>
    </citation>
    <scope>NUCLEOTIDE SEQUENCE [LARGE SCALE GENOMIC DNA]</scope>
    <source>
        <strain evidence="1 2">HR-AV</strain>
    </source>
</reference>
<name>A0A2S5A144_9SPHI</name>
<dbReference type="Gene3D" id="3.10.450.360">
    <property type="match status" value="1"/>
</dbReference>
<dbReference type="Proteomes" id="UP000236893">
    <property type="component" value="Unassembled WGS sequence"/>
</dbReference>
<organism evidence="1 2">
    <name type="scientific">Solitalea longa</name>
    <dbReference type="NCBI Taxonomy" id="2079460"/>
    <lineage>
        <taxon>Bacteria</taxon>
        <taxon>Pseudomonadati</taxon>
        <taxon>Bacteroidota</taxon>
        <taxon>Sphingobacteriia</taxon>
        <taxon>Sphingobacteriales</taxon>
        <taxon>Sphingobacteriaceae</taxon>
        <taxon>Solitalea</taxon>
    </lineage>
</organism>
<sequence>MIKKYCITLKRIAMKKLVISLTGGLFFYLSLINSSNAQVILPEVTVTGSNSYITLNEKLYKTFNHIFKEASDIKWYGVDKNFVAKFMMNEQKNQVAFTKNGTMIYHLTYGFEKNLPKDVRAQVKRRYFDYTIMSVVNLKQDNRNIWLINLHDAVNIIGLRVEDGSMDEMEKYFKQTNEAVAAYK</sequence>
<evidence type="ECO:0000313" key="1">
    <source>
        <dbReference type="EMBL" id="POY36310.1"/>
    </source>
</evidence>
<keyword evidence="2" id="KW-1185">Reference proteome</keyword>
<comment type="caution">
    <text evidence="1">The sequence shown here is derived from an EMBL/GenBank/DDBJ whole genome shotgun (WGS) entry which is preliminary data.</text>
</comment>
<accession>A0A2S5A144</accession>
<protein>
    <submittedName>
        <fullName evidence="1">Uncharacterized protein</fullName>
    </submittedName>
</protein>
<evidence type="ECO:0000313" key="2">
    <source>
        <dbReference type="Proteomes" id="UP000236893"/>
    </source>
</evidence>
<dbReference type="EMBL" id="PQVF01000007">
    <property type="protein sequence ID" value="POY36310.1"/>
    <property type="molecule type" value="Genomic_DNA"/>
</dbReference>
<dbReference type="AlphaFoldDB" id="A0A2S5A144"/>
<gene>
    <name evidence="1" type="ORF">C3K47_11200</name>
</gene>